<dbReference type="Proteomes" id="UP000008898">
    <property type="component" value="Chromosome"/>
</dbReference>
<accession>G0L8A1</accession>
<dbReference type="STRING" id="63186.ZOBELLIA_3928"/>
<sequence>MTSRIEKIKIPYGNKEVSAHRLTVSSEIEIDLESAWEKVKKSATLEFIAKGKIEFTPTGGKFPETWKEGMTVTTKMRVYGFIPFGGLHTLHFSKIDDNNYILETVEKDSFAKVWNHKISMRSIGDRAISYEDEIVIFGGILTGFISSWARSFYRHRQRRWKLLAGHKM</sequence>
<feature type="transmembrane region" description="Helical" evidence="1">
    <location>
        <begin position="134"/>
        <end position="153"/>
    </location>
</feature>
<keyword evidence="1" id="KW-0472">Membrane</keyword>
<dbReference type="EMBL" id="FP476056">
    <property type="protein sequence ID" value="CAZ98066.1"/>
    <property type="molecule type" value="Genomic_DNA"/>
</dbReference>
<dbReference type="KEGG" id="zga:ZOBELLIA_3928"/>
<dbReference type="AlphaFoldDB" id="G0L8A1"/>
<evidence type="ECO:0000313" key="3">
    <source>
        <dbReference type="Proteomes" id="UP000008898"/>
    </source>
</evidence>
<keyword evidence="1" id="KW-0812">Transmembrane</keyword>
<keyword evidence="1" id="KW-1133">Transmembrane helix</keyword>
<organism evidence="2 3">
    <name type="scientific">Zobellia galactanivorans (strain DSM 12802 / CCUG 47099 / CIP 106680 / NCIMB 13871 / Dsij)</name>
    <dbReference type="NCBI Taxonomy" id="63186"/>
    <lineage>
        <taxon>Bacteria</taxon>
        <taxon>Pseudomonadati</taxon>
        <taxon>Bacteroidota</taxon>
        <taxon>Flavobacteriia</taxon>
        <taxon>Flavobacteriales</taxon>
        <taxon>Flavobacteriaceae</taxon>
        <taxon>Zobellia</taxon>
    </lineage>
</organism>
<proteinExistence type="predicted"/>
<dbReference type="RefSeq" id="WP_013995256.1">
    <property type="nucleotide sequence ID" value="NC_015844.1"/>
</dbReference>
<keyword evidence="3" id="KW-1185">Reference proteome</keyword>
<name>G0L8A1_ZOBGA</name>
<reference evidence="2 3" key="2">
    <citation type="journal article" date="2012" name="Environ. Microbiol.">
        <title>Characterization of the first alginolytic operons in a marine bacterium: from their emergence in marine Flavobacteriia to their independent transfers to marine Proteobacteria and human gut Bacteroides.</title>
        <authorList>
            <person name="Thomas F."/>
            <person name="Barbeyron T."/>
            <person name="Tonon T."/>
            <person name="Genicot S."/>
            <person name="Czjzek M."/>
            <person name="Michel G."/>
        </authorList>
    </citation>
    <scope>NUCLEOTIDE SEQUENCE [LARGE SCALE GENOMIC DNA]</scope>
    <source>
        <strain evidence="3">DSM 12802 / CCUG 47099 / CIP 106680 / NCIMB 13871 / Dsij</strain>
    </source>
</reference>
<reference evidence="3" key="1">
    <citation type="submission" date="2009-07" db="EMBL/GenBank/DDBJ databases">
        <title>Complete genome sequence of Zobellia galactanivorans Dsij.</title>
        <authorList>
            <consortium name="Genoscope - CEA"/>
        </authorList>
    </citation>
    <scope>NUCLEOTIDE SEQUENCE [LARGE SCALE GENOMIC DNA]</scope>
    <source>
        <strain evidence="3">DSM 12802 / CCUG 47099 / CIP 106680 / NCIMB 13871 / Dsij</strain>
    </source>
</reference>
<gene>
    <name evidence="2" type="ordered locus">zobellia_3928</name>
</gene>
<evidence type="ECO:0000256" key="1">
    <source>
        <dbReference type="SAM" id="Phobius"/>
    </source>
</evidence>
<protein>
    <submittedName>
        <fullName evidence="2">Conserved hypothetical membrane protein</fullName>
    </submittedName>
</protein>
<dbReference type="HOGENOM" id="CLU_128155_1_0_10"/>
<evidence type="ECO:0000313" key="2">
    <source>
        <dbReference type="EMBL" id="CAZ98066.1"/>
    </source>
</evidence>